<comment type="pathway">
    <text evidence="3">Protein modification; peptidyl-diphthamide biosynthesis.</text>
</comment>
<keyword evidence="12" id="KW-0496">Mitochondrion</keyword>
<dbReference type="PROSITE" id="PS51384">
    <property type="entry name" value="FAD_FR"/>
    <property type="match status" value="1"/>
</dbReference>
<feature type="binding site" evidence="18">
    <location>
        <position position="128"/>
    </location>
    <ligand>
        <name>FAD</name>
        <dbReference type="ChEBI" id="CHEBI:57692"/>
    </ligand>
</feature>
<evidence type="ECO:0000256" key="9">
    <source>
        <dbReference type="ARBA" id="ARBA00022989"/>
    </source>
</evidence>
<keyword evidence="11 19" id="KW-0520">NAD</keyword>
<dbReference type="Proteomes" id="UP001161017">
    <property type="component" value="Unassembled WGS sequence"/>
</dbReference>
<dbReference type="Pfam" id="PF00175">
    <property type="entry name" value="NAD_binding_1"/>
    <property type="match status" value="1"/>
</dbReference>
<comment type="catalytic activity">
    <reaction evidence="16 19">
        <text>2 Fe(III)-[cytochrome b5] + NADH = 2 Fe(II)-[cytochrome b5] + NAD(+) + H(+)</text>
        <dbReference type="Rhea" id="RHEA:46680"/>
        <dbReference type="Rhea" id="RHEA-COMP:10438"/>
        <dbReference type="Rhea" id="RHEA-COMP:10439"/>
        <dbReference type="ChEBI" id="CHEBI:15378"/>
        <dbReference type="ChEBI" id="CHEBI:29033"/>
        <dbReference type="ChEBI" id="CHEBI:29034"/>
        <dbReference type="ChEBI" id="CHEBI:57540"/>
        <dbReference type="ChEBI" id="CHEBI:57945"/>
        <dbReference type="EC" id="1.6.2.2"/>
    </reaction>
</comment>
<evidence type="ECO:0000256" key="6">
    <source>
        <dbReference type="ARBA" id="ARBA00022692"/>
    </source>
</evidence>
<accession>A0AA43QP78</accession>
<evidence type="ECO:0000256" key="4">
    <source>
        <dbReference type="ARBA" id="ARBA00006105"/>
    </source>
</evidence>
<keyword evidence="23" id="KW-1185">Reference proteome</keyword>
<comment type="cofactor">
    <cofactor evidence="1 18 19">
        <name>FAD</name>
        <dbReference type="ChEBI" id="CHEBI:57692"/>
    </cofactor>
</comment>
<evidence type="ECO:0000256" key="14">
    <source>
        <dbReference type="ARBA" id="ARBA00037104"/>
    </source>
</evidence>
<comment type="caution">
    <text evidence="22">The sequence shown here is derived from an EMBL/GenBank/DDBJ whole genome shotgun (WGS) entry which is preliminary data.</text>
</comment>
<dbReference type="InterPro" id="IPR017938">
    <property type="entry name" value="Riboflavin_synthase-like_b-brl"/>
</dbReference>
<dbReference type="GO" id="GO:0005783">
    <property type="term" value="C:endoplasmic reticulum"/>
    <property type="evidence" value="ECO:0007669"/>
    <property type="project" value="TreeGrafter"/>
</dbReference>
<evidence type="ECO:0000256" key="15">
    <source>
        <dbReference type="ARBA" id="ARBA00038836"/>
    </source>
</evidence>
<dbReference type="Pfam" id="PF00970">
    <property type="entry name" value="FAD_binding_6"/>
    <property type="match status" value="1"/>
</dbReference>
<dbReference type="CDD" id="cd06183">
    <property type="entry name" value="cyt_b5_reduct_like"/>
    <property type="match status" value="1"/>
</dbReference>
<feature type="binding site" evidence="18">
    <location>
        <position position="155"/>
    </location>
    <ligand>
        <name>FAD</name>
        <dbReference type="ChEBI" id="CHEBI:57692"/>
    </ligand>
</feature>
<dbReference type="FunFam" id="3.40.50.80:FF:000019">
    <property type="entry name" value="NADH-cytochrome b5 reductase"/>
    <property type="match status" value="1"/>
</dbReference>
<dbReference type="PRINTS" id="PR00406">
    <property type="entry name" value="CYTB5RDTASE"/>
</dbReference>
<dbReference type="InterPro" id="IPR001709">
    <property type="entry name" value="Flavoprot_Pyr_Nucl_cyt_Rdtase"/>
</dbReference>
<dbReference type="SUPFAM" id="SSF63380">
    <property type="entry name" value="Riboflavin synthase domain-like"/>
    <property type="match status" value="1"/>
</dbReference>
<evidence type="ECO:0000256" key="11">
    <source>
        <dbReference type="ARBA" id="ARBA00023027"/>
    </source>
</evidence>
<dbReference type="PANTHER" id="PTHR19370:SF184">
    <property type="entry name" value="NADH-CYTOCHROME B5 REDUCTASE-LIKE"/>
    <property type="match status" value="1"/>
</dbReference>
<dbReference type="InterPro" id="IPR001834">
    <property type="entry name" value="CBR-like"/>
</dbReference>
<evidence type="ECO:0000256" key="13">
    <source>
        <dbReference type="ARBA" id="ARBA00023136"/>
    </source>
</evidence>
<reference evidence="22" key="1">
    <citation type="journal article" date="2023" name="Genome Biol. Evol.">
        <title>First Whole Genome Sequence and Flow Cytometry Genome Size Data for the Lichen-Forming Fungus Ramalina farinacea (Ascomycota).</title>
        <authorList>
            <person name="Llewellyn T."/>
            <person name="Mian S."/>
            <person name="Hill R."/>
            <person name="Leitch I.J."/>
            <person name="Gaya E."/>
        </authorList>
    </citation>
    <scope>NUCLEOTIDE SEQUENCE</scope>
    <source>
        <strain evidence="22">LIQ254RAFAR</strain>
    </source>
</reference>
<comment type="similarity">
    <text evidence="4 19">Belongs to the flavoprotein pyridine nucleotide cytochrome reductase family.</text>
</comment>
<comment type="subcellular location">
    <subcellularLocation>
        <location evidence="2">Mitochondrion outer membrane</location>
        <topology evidence="2">Single-pass membrane protein</topology>
    </subcellularLocation>
</comment>
<dbReference type="EC" id="1.6.2.2" evidence="19"/>
<feature type="binding site" evidence="18">
    <location>
        <position position="145"/>
    </location>
    <ligand>
        <name>FAD</name>
        <dbReference type="ChEBI" id="CHEBI:57692"/>
    </ligand>
</feature>
<gene>
    <name evidence="22" type="primary">CBR1</name>
    <name evidence="22" type="ORF">OHK93_008266</name>
</gene>
<keyword evidence="10 19" id="KW-0560">Oxidoreductase</keyword>
<dbReference type="PANTHER" id="PTHR19370">
    <property type="entry name" value="NADH-CYTOCHROME B5 REDUCTASE"/>
    <property type="match status" value="1"/>
</dbReference>
<evidence type="ECO:0000256" key="19">
    <source>
        <dbReference type="RuleBase" id="RU361226"/>
    </source>
</evidence>
<evidence type="ECO:0000256" key="2">
    <source>
        <dbReference type="ARBA" id="ARBA00004572"/>
    </source>
</evidence>
<comment type="subunit">
    <text evidence="15">Monomer. Component of the 2-(3-amino-3-carboxypropyl)histidine synthase complex composed of DPH1, DPH2, DPH3 and a NADH-dependent reductase, predominantly CBR1.</text>
</comment>
<dbReference type="Gene3D" id="2.40.30.10">
    <property type="entry name" value="Translation factors"/>
    <property type="match status" value="1"/>
</dbReference>
<keyword evidence="6 20" id="KW-0812">Transmembrane</keyword>
<dbReference type="AlphaFoldDB" id="A0AA43QP78"/>
<feature type="binding site" evidence="18">
    <location>
        <position position="154"/>
    </location>
    <ligand>
        <name>FAD</name>
        <dbReference type="ChEBI" id="CHEBI:57692"/>
    </ligand>
</feature>
<dbReference type="SUPFAM" id="SSF52343">
    <property type="entry name" value="Ferredoxin reductase-like, C-terminal NADP-linked domain"/>
    <property type="match status" value="1"/>
</dbReference>
<evidence type="ECO:0000259" key="21">
    <source>
        <dbReference type="PROSITE" id="PS51384"/>
    </source>
</evidence>
<dbReference type="Gene3D" id="3.40.50.80">
    <property type="entry name" value="Nucleotide-binding domain of ferredoxin-NADP reductase (FNR) module"/>
    <property type="match status" value="1"/>
</dbReference>
<keyword evidence="9 20" id="KW-1133">Transmembrane helix</keyword>
<evidence type="ECO:0000313" key="22">
    <source>
        <dbReference type="EMBL" id="MDI1488989.1"/>
    </source>
</evidence>
<evidence type="ECO:0000256" key="16">
    <source>
        <dbReference type="ARBA" id="ARBA00047682"/>
    </source>
</evidence>
<feature type="binding site" evidence="18">
    <location>
        <position position="130"/>
    </location>
    <ligand>
        <name>FAD</name>
        <dbReference type="ChEBI" id="CHEBI:57692"/>
    </ligand>
</feature>
<dbReference type="FunFam" id="2.40.30.10:FF:000032">
    <property type="entry name" value="NADH-cytochrome b5 reductase"/>
    <property type="match status" value="1"/>
</dbReference>
<evidence type="ECO:0000256" key="20">
    <source>
        <dbReference type="SAM" id="Phobius"/>
    </source>
</evidence>
<evidence type="ECO:0000256" key="3">
    <source>
        <dbReference type="ARBA" id="ARBA00005156"/>
    </source>
</evidence>
<feature type="binding site" evidence="18">
    <location>
        <position position="147"/>
    </location>
    <ligand>
        <name>FAD</name>
        <dbReference type="ChEBI" id="CHEBI:57692"/>
    </ligand>
</feature>
<protein>
    <recommendedName>
        <fullName evidence="19">NADH-cytochrome b5 reductase</fullName>
        <ecNumber evidence="19">1.6.2.2</ecNumber>
    </recommendedName>
</protein>
<dbReference type="PRINTS" id="PR00371">
    <property type="entry name" value="FPNCR"/>
</dbReference>
<dbReference type="InterPro" id="IPR008333">
    <property type="entry name" value="Cbr1-like_FAD-bd_dom"/>
</dbReference>
<comment type="function">
    <text evidence="14">NADH-dependent reductase for DPH3 and cytochrome b5. Required for the first step of diphthamide biosynthesis, a post-translational modification of histidine which occurs in elongation factor 2. DPH1 and DPH2 transfer a 3-amino-3-carboxypropyl (ACP) group from S-adenosyl-L-methionine (SAM) to a histidine residue, the reaction is assisted by a reduction system comprising DPH3 and a NADH-dependent reductase, predominantly CBR1. By reducing DPH3, also involved in the formation of the tRNA wobble base modification mcm5s 2U (5-methoxycarbonylmethyl-2-thiouridine), mediated by the elongator complex. The cytochrome b5/NADH cytochrome b5 reductase electron transfer system supports the catalytic activity of several sterol biosynthetic enzymes.</text>
</comment>
<organism evidence="22 23">
    <name type="scientific">Ramalina farinacea</name>
    <dbReference type="NCBI Taxonomy" id="258253"/>
    <lineage>
        <taxon>Eukaryota</taxon>
        <taxon>Fungi</taxon>
        <taxon>Dikarya</taxon>
        <taxon>Ascomycota</taxon>
        <taxon>Pezizomycotina</taxon>
        <taxon>Lecanoromycetes</taxon>
        <taxon>OSLEUM clade</taxon>
        <taxon>Lecanoromycetidae</taxon>
        <taxon>Lecanorales</taxon>
        <taxon>Lecanorineae</taxon>
        <taxon>Ramalinaceae</taxon>
        <taxon>Ramalina</taxon>
    </lineage>
</organism>
<feature type="transmembrane region" description="Helical" evidence="20">
    <location>
        <begin position="39"/>
        <end position="57"/>
    </location>
</feature>
<feature type="binding site" evidence="18">
    <location>
        <position position="196"/>
    </location>
    <ligand>
        <name>FAD</name>
        <dbReference type="ChEBI" id="CHEBI:57692"/>
    </ligand>
</feature>
<evidence type="ECO:0000256" key="5">
    <source>
        <dbReference type="ARBA" id="ARBA00022630"/>
    </source>
</evidence>
<evidence type="ECO:0000256" key="10">
    <source>
        <dbReference type="ARBA" id="ARBA00023002"/>
    </source>
</evidence>
<keyword evidence="8 18" id="KW-0274">FAD</keyword>
<sequence>MTTPHTARPISPFSPQLIASVYVPSAIVLLGVGIAKREWLPFATVIPLVLAALHYFGNVKGTAVAPKALRPDTFQDFKLKEKTVCSPNVAIYRFSLHSPTQILGLPIGQHMSVAADLVVDGSTKQIVRSYTPISSDENLGFFDLLIKSYPTGNISKHMGTLSIGDSMKVKGPKGAMVYSPGLVKRFGMIAGGTGITPMLQIIRAIVRGRPRNGGNDRTEVDLIFANVNPDDILLKKDLDDLAKEDEGFRVTYVLNNPPGKWDGGVGFVTADMIKAKLPSPSSDMKLLLCGPPPMISAMKKATESLGYTKPRPVSKLEDQVFCF</sequence>
<proteinExistence type="inferred from homology"/>
<feature type="transmembrane region" description="Helical" evidence="20">
    <location>
        <begin position="13"/>
        <end position="32"/>
    </location>
</feature>
<evidence type="ECO:0000256" key="17">
    <source>
        <dbReference type="ARBA" id="ARBA00049138"/>
    </source>
</evidence>
<evidence type="ECO:0000256" key="12">
    <source>
        <dbReference type="ARBA" id="ARBA00023128"/>
    </source>
</evidence>
<name>A0AA43QP78_9LECA</name>
<feature type="domain" description="FAD-binding FR-type" evidence="21">
    <location>
        <begin position="72"/>
        <end position="179"/>
    </location>
</feature>
<dbReference type="InterPro" id="IPR001433">
    <property type="entry name" value="OxRdtase_FAD/NAD-bd"/>
</dbReference>
<dbReference type="GO" id="GO:0005741">
    <property type="term" value="C:mitochondrial outer membrane"/>
    <property type="evidence" value="ECO:0007669"/>
    <property type="project" value="UniProtKB-SubCell"/>
</dbReference>
<evidence type="ECO:0000313" key="23">
    <source>
        <dbReference type="Proteomes" id="UP001161017"/>
    </source>
</evidence>
<dbReference type="GO" id="GO:0090524">
    <property type="term" value="F:cytochrome-b5 reductase activity, acting on NADH"/>
    <property type="evidence" value="ECO:0007669"/>
    <property type="project" value="UniProtKB-EC"/>
</dbReference>
<dbReference type="InterPro" id="IPR017927">
    <property type="entry name" value="FAD-bd_FR_type"/>
</dbReference>
<evidence type="ECO:0000256" key="8">
    <source>
        <dbReference type="ARBA" id="ARBA00022827"/>
    </source>
</evidence>
<keyword evidence="7" id="KW-1000">Mitochondrion outer membrane</keyword>
<dbReference type="EMBL" id="JAPUFD010000008">
    <property type="protein sequence ID" value="MDI1488989.1"/>
    <property type="molecule type" value="Genomic_DNA"/>
</dbReference>
<evidence type="ECO:0000256" key="18">
    <source>
        <dbReference type="PIRSR" id="PIRSR601834-1"/>
    </source>
</evidence>
<dbReference type="InterPro" id="IPR039261">
    <property type="entry name" value="FNR_nucleotide-bd"/>
</dbReference>
<evidence type="ECO:0000256" key="1">
    <source>
        <dbReference type="ARBA" id="ARBA00001974"/>
    </source>
</evidence>
<keyword evidence="5 18" id="KW-0285">Flavoprotein</keyword>
<comment type="catalytic activity">
    <reaction evidence="17">
        <text>2 Fe(3+)-[Dph3] + NADH = 2 Fe(2+)-[Dph3] + NAD(+) + H(+)</text>
        <dbReference type="Rhea" id="RHEA:71231"/>
        <dbReference type="Rhea" id="RHEA-COMP:18002"/>
        <dbReference type="Rhea" id="RHEA-COMP:18003"/>
        <dbReference type="ChEBI" id="CHEBI:15378"/>
        <dbReference type="ChEBI" id="CHEBI:29033"/>
        <dbReference type="ChEBI" id="CHEBI:29034"/>
        <dbReference type="ChEBI" id="CHEBI:57540"/>
        <dbReference type="ChEBI" id="CHEBI:57945"/>
        <dbReference type="ChEBI" id="CHEBI:83228"/>
    </reaction>
    <physiologicalReaction direction="left-to-right" evidence="17">
        <dbReference type="Rhea" id="RHEA:71232"/>
    </physiologicalReaction>
</comment>
<keyword evidence="13 20" id="KW-0472">Membrane</keyword>
<evidence type="ECO:0000256" key="7">
    <source>
        <dbReference type="ARBA" id="ARBA00022787"/>
    </source>
</evidence>